<evidence type="ECO:0000313" key="2">
    <source>
        <dbReference type="EMBL" id="KAG9453944.1"/>
    </source>
</evidence>
<organism evidence="2 3">
    <name type="scientific">Aristolochia fimbriata</name>
    <name type="common">White veined hardy Dutchman's pipe vine</name>
    <dbReference type="NCBI Taxonomy" id="158543"/>
    <lineage>
        <taxon>Eukaryota</taxon>
        <taxon>Viridiplantae</taxon>
        <taxon>Streptophyta</taxon>
        <taxon>Embryophyta</taxon>
        <taxon>Tracheophyta</taxon>
        <taxon>Spermatophyta</taxon>
        <taxon>Magnoliopsida</taxon>
        <taxon>Magnoliidae</taxon>
        <taxon>Piperales</taxon>
        <taxon>Aristolochiaceae</taxon>
        <taxon>Aristolochia</taxon>
    </lineage>
</organism>
<evidence type="ECO:0000313" key="3">
    <source>
        <dbReference type="Proteomes" id="UP000825729"/>
    </source>
</evidence>
<dbReference type="AlphaFoldDB" id="A0AAV7EZB6"/>
<feature type="region of interest" description="Disordered" evidence="1">
    <location>
        <begin position="1"/>
        <end position="30"/>
    </location>
</feature>
<feature type="compositionally biased region" description="Basic and acidic residues" evidence="1">
    <location>
        <begin position="1"/>
        <end position="11"/>
    </location>
</feature>
<sequence length="99" mass="10939">MWIESTDKRDATVVAPAAEAAEAEQVKRGEERGPIVDSFSLLLDLRRDQSGIVIAGSSFGVFSADRIEEEETLICFLETTRREPLCELRVGLGKKDALE</sequence>
<dbReference type="EMBL" id="JAINDJ010000003">
    <property type="protein sequence ID" value="KAG9453944.1"/>
    <property type="molecule type" value="Genomic_DNA"/>
</dbReference>
<protein>
    <submittedName>
        <fullName evidence="2">Uncharacterized protein</fullName>
    </submittedName>
</protein>
<accession>A0AAV7EZB6</accession>
<proteinExistence type="predicted"/>
<evidence type="ECO:0000256" key="1">
    <source>
        <dbReference type="SAM" id="MobiDB-lite"/>
    </source>
</evidence>
<keyword evidence="3" id="KW-1185">Reference proteome</keyword>
<gene>
    <name evidence="2" type="ORF">H6P81_006848</name>
</gene>
<dbReference type="Proteomes" id="UP000825729">
    <property type="component" value="Unassembled WGS sequence"/>
</dbReference>
<comment type="caution">
    <text evidence="2">The sequence shown here is derived from an EMBL/GenBank/DDBJ whole genome shotgun (WGS) entry which is preliminary data.</text>
</comment>
<reference evidence="2 3" key="1">
    <citation type="submission" date="2021-07" db="EMBL/GenBank/DDBJ databases">
        <title>The Aristolochia fimbriata genome: insights into angiosperm evolution, floral development and chemical biosynthesis.</title>
        <authorList>
            <person name="Jiao Y."/>
        </authorList>
    </citation>
    <scope>NUCLEOTIDE SEQUENCE [LARGE SCALE GENOMIC DNA]</scope>
    <source>
        <strain evidence="2">IBCAS-2021</strain>
        <tissue evidence="2">Leaf</tissue>
    </source>
</reference>
<name>A0AAV7EZB6_ARIFI</name>